<organism evidence="3 4">
    <name type="scientific">Blastococcus deserti</name>
    <dbReference type="NCBI Taxonomy" id="2259033"/>
    <lineage>
        <taxon>Bacteria</taxon>
        <taxon>Bacillati</taxon>
        <taxon>Actinomycetota</taxon>
        <taxon>Actinomycetes</taxon>
        <taxon>Geodermatophilales</taxon>
        <taxon>Geodermatophilaceae</taxon>
        <taxon>Blastococcus</taxon>
    </lineage>
</organism>
<dbReference type="InterPro" id="IPR014710">
    <property type="entry name" value="RmlC-like_jellyroll"/>
</dbReference>
<gene>
    <name evidence="3" type="ORF">ACFSHS_00240</name>
</gene>
<dbReference type="PANTHER" id="PTHR36440">
    <property type="entry name" value="PUTATIVE (AFU_ORTHOLOGUE AFUA_8G07350)-RELATED"/>
    <property type="match status" value="1"/>
</dbReference>
<dbReference type="InterPro" id="IPR013096">
    <property type="entry name" value="Cupin_2"/>
</dbReference>
<protein>
    <submittedName>
        <fullName evidence="3">Cupin domain-containing protein</fullName>
    </submittedName>
</protein>
<name>A0ABW4X5X4_9ACTN</name>
<dbReference type="Pfam" id="PF07883">
    <property type="entry name" value="Cupin_2"/>
    <property type="match status" value="1"/>
</dbReference>
<dbReference type="Gene3D" id="2.60.120.10">
    <property type="entry name" value="Jelly Rolls"/>
    <property type="match status" value="1"/>
</dbReference>
<evidence type="ECO:0000313" key="4">
    <source>
        <dbReference type="Proteomes" id="UP001597402"/>
    </source>
</evidence>
<accession>A0ABW4X5X4</accession>
<dbReference type="InterPro" id="IPR053146">
    <property type="entry name" value="QDO-like"/>
</dbReference>
<dbReference type="SUPFAM" id="SSF51182">
    <property type="entry name" value="RmlC-like cupins"/>
    <property type="match status" value="1"/>
</dbReference>
<feature type="compositionally biased region" description="Polar residues" evidence="1">
    <location>
        <begin position="145"/>
        <end position="159"/>
    </location>
</feature>
<feature type="domain" description="Cupin type-2" evidence="2">
    <location>
        <begin position="49"/>
        <end position="113"/>
    </location>
</feature>
<keyword evidence="4" id="KW-1185">Reference proteome</keyword>
<evidence type="ECO:0000313" key="3">
    <source>
        <dbReference type="EMBL" id="MFD2089993.1"/>
    </source>
</evidence>
<evidence type="ECO:0000256" key="1">
    <source>
        <dbReference type="SAM" id="MobiDB-lite"/>
    </source>
</evidence>
<evidence type="ECO:0000259" key="2">
    <source>
        <dbReference type="Pfam" id="PF07883"/>
    </source>
</evidence>
<dbReference type="Proteomes" id="UP001597402">
    <property type="component" value="Unassembled WGS sequence"/>
</dbReference>
<dbReference type="PANTHER" id="PTHR36440:SF1">
    <property type="entry name" value="PUTATIVE (AFU_ORTHOLOGUE AFUA_8G07350)-RELATED"/>
    <property type="match status" value="1"/>
</dbReference>
<dbReference type="EMBL" id="JBHUHP010000001">
    <property type="protein sequence ID" value="MFD2089993.1"/>
    <property type="molecule type" value="Genomic_DNA"/>
</dbReference>
<dbReference type="RefSeq" id="WP_376870320.1">
    <property type="nucleotide sequence ID" value="NZ_JBHUHP010000001.1"/>
</dbReference>
<reference evidence="4" key="1">
    <citation type="journal article" date="2019" name="Int. J. Syst. Evol. Microbiol.">
        <title>The Global Catalogue of Microorganisms (GCM) 10K type strain sequencing project: providing services to taxonomists for standard genome sequencing and annotation.</title>
        <authorList>
            <consortium name="The Broad Institute Genomics Platform"/>
            <consortium name="The Broad Institute Genome Sequencing Center for Infectious Disease"/>
            <person name="Wu L."/>
            <person name="Ma J."/>
        </authorList>
    </citation>
    <scope>NUCLEOTIDE SEQUENCE [LARGE SCALE GENOMIC DNA]</scope>
    <source>
        <strain evidence="4">JCM 3338</strain>
    </source>
</reference>
<dbReference type="InterPro" id="IPR011051">
    <property type="entry name" value="RmlC_Cupin_sf"/>
</dbReference>
<comment type="caution">
    <text evidence="3">The sequence shown here is derived from an EMBL/GenBank/DDBJ whole genome shotgun (WGS) entry which is preliminary data.</text>
</comment>
<proteinExistence type="predicted"/>
<feature type="region of interest" description="Disordered" evidence="1">
    <location>
        <begin position="133"/>
        <end position="170"/>
    </location>
</feature>
<sequence length="170" mass="18099">MDDVAPPPLTVVRPGEGRVEDLGDGVGVAFKLWGADTGGSVSVVEHPFAVGALVSAHLHTREDEYSIVTEGEIGFRSGDREVVLGPGGYITKPRGELHAMWNAGPVPARMIEIISPAGFELFFRDVVPRHRRARRGRHRRPCPTSWRSPSPTACGSASPTGCPASSHATG</sequence>